<sequence length="364" mass="39011">MTRRSALTLGILGARGALAAPALAAPPTFADVPASLQFSKEIEWLAAQGVSTGWTQGGARYYRPLLPVARDAMAAFLYRLAGQQPYTPPRTSPFRDVTPSTQFYKEICWLSDAGVAGGYADGTFRPLSSVNRDAMAAFMRRVNPFLAYPADGNTVARVSTVALDAWTLTNGDPESEATTVLPGETYSITLTLGPDDSDGHAVARAIQGTTTVRLGLYATSSRGAELRAEDYFQRMRLARAFDFRGRPVPGVTATLLGSKVDITATRGFAGTLTVELEFTVPSLTLPSGSRYVEGEYELEACSNSERWVTGPADYSFTRAWDVLRFATTRSDRGVQALRAAPSDGSRRGTGRPDSAPGGATKVVR</sequence>
<accession>A0ABY6G1I9</accession>
<gene>
    <name evidence="4" type="ORF">BRM3_00560</name>
</gene>
<evidence type="ECO:0000313" key="5">
    <source>
        <dbReference type="Proteomes" id="UP001164305"/>
    </source>
</evidence>
<dbReference type="Pfam" id="PF00395">
    <property type="entry name" value="SLH"/>
    <property type="match status" value="1"/>
</dbReference>
<evidence type="ECO:0000313" key="4">
    <source>
        <dbReference type="EMBL" id="UYG16967.1"/>
    </source>
</evidence>
<dbReference type="EMBL" id="CP107020">
    <property type="protein sequence ID" value="UYG16967.1"/>
    <property type="molecule type" value="Genomic_DNA"/>
</dbReference>
<feature type="signal peptide" evidence="2">
    <location>
        <begin position="1"/>
        <end position="19"/>
    </location>
</feature>
<keyword evidence="5" id="KW-1185">Reference proteome</keyword>
<dbReference type="Proteomes" id="UP001164305">
    <property type="component" value="Chromosome"/>
</dbReference>
<reference evidence="4" key="1">
    <citation type="submission" date="2022-10" db="EMBL/GenBank/DDBJ databases">
        <title>Whole-Genome Sequencing of Brachybacterium huguangmaarense BRM-3, Isolated from Betula schmidtii.</title>
        <authorList>
            <person name="Haam D."/>
        </authorList>
    </citation>
    <scope>NUCLEOTIDE SEQUENCE</scope>
    <source>
        <strain evidence="4">BRM-3</strain>
    </source>
</reference>
<dbReference type="InterPro" id="IPR001119">
    <property type="entry name" value="SLH_dom"/>
</dbReference>
<evidence type="ECO:0000256" key="1">
    <source>
        <dbReference type="SAM" id="MobiDB-lite"/>
    </source>
</evidence>
<dbReference type="PROSITE" id="PS51272">
    <property type="entry name" value="SLH"/>
    <property type="match status" value="2"/>
</dbReference>
<evidence type="ECO:0000259" key="3">
    <source>
        <dbReference type="PROSITE" id="PS51272"/>
    </source>
</evidence>
<feature type="chain" id="PRO_5046643770" evidence="2">
    <location>
        <begin position="20"/>
        <end position="364"/>
    </location>
</feature>
<organism evidence="4 5">
    <name type="scientific">Brachybacterium huguangmaarense</name>
    <dbReference type="NCBI Taxonomy" id="1652028"/>
    <lineage>
        <taxon>Bacteria</taxon>
        <taxon>Bacillati</taxon>
        <taxon>Actinomycetota</taxon>
        <taxon>Actinomycetes</taxon>
        <taxon>Micrococcales</taxon>
        <taxon>Dermabacteraceae</taxon>
        <taxon>Brachybacterium</taxon>
    </lineage>
</organism>
<proteinExistence type="predicted"/>
<feature type="domain" description="SLH" evidence="3">
    <location>
        <begin position="90"/>
        <end position="153"/>
    </location>
</feature>
<feature type="domain" description="SLH" evidence="3">
    <location>
        <begin position="25"/>
        <end position="89"/>
    </location>
</feature>
<protein>
    <submittedName>
        <fullName evidence="4">S-layer homology domain-containing protein</fullName>
    </submittedName>
</protein>
<dbReference type="RefSeq" id="WP_263594179.1">
    <property type="nucleotide sequence ID" value="NZ_CP107020.1"/>
</dbReference>
<evidence type="ECO:0000256" key="2">
    <source>
        <dbReference type="SAM" id="SignalP"/>
    </source>
</evidence>
<keyword evidence="2" id="KW-0732">Signal</keyword>
<feature type="region of interest" description="Disordered" evidence="1">
    <location>
        <begin position="334"/>
        <end position="364"/>
    </location>
</feature>
<name>A0ABY6G1I9_9MICO</name>